<dbReference type="Pfam" id="PF02277">
    <property type="entry name" value="DBI_PRT"/>
    <property type="match status" value="1"/>
</dbReference>
<comment type="catalytic activity">
    <reaction evidence="9 10">
        <text>5,6-dimethylbenzimidazole + nicotinate beta-D-ribonucleotide = alpha-ribazole 5'-phosphate + nicotinate + H(+)</text>
        <dbReference type="Rhea" id="RHEA:11196"/>
        <dbReference type="ChEBI" id="CHEBI:15378"/>
        <dbReference type="ChEBI" id="CHEBI:15890"/>
        <dbReference type="ChEBI" id="CHEBI:32544"/>
        <dbReference type="ChEBI" id="CHEBI:57502"/>
        <dbReference type="ChEBI" id="CHEBI:57918"/>
        <dbReference type="EC" id="2.4.2.21"/>
    </reaction>
</comment>
<gene>
    <name evidence="10 11" type="primary">cobT</name>
    <name evidence="11" type="ORF">D1114_02055</name>
</gene>
<evidence type="ECO:0000256" key="5">
    <source>
        <dbReference type="ARBA" id="ARBA00022573"/>
    </source>
</evidence>
<evidence type="ECO:0000256" key="3">
    <source>
        <dbReference type="ARBA" id="ARBA00011991"/>
    </source>
</evidence>
<keyword evidence="6 10" id="KW-0328">Glycosyltransferase</keyword>
<keyword evidence="7 10" id="KW-0808">Transferase</keyword>
<evidence type="ECO:0000256" key="7">
    <source>
        <dbReference type="ARBA" id="ARBA00022679"/>
    </source>
</evidence>
<comment type="pathway">
    <text evidence="1 10">Nucleoside biosynthesis; alpha-ribazole biosynthesis; alpha-ribazole from 5,6-dimethylbenzimidazole: step 1/2.</text>
</comment>
<evidence type="ECO:0000313" key="12">
    <source>
        <dbReference type="Proteomes" id="UP000266305"/>
    </source>
</evidence>
<dbReference type="Gene3D" id="1.10.1610.10">
    <property type="match status" value="1"/>
</dbReference>
<keyword evidence="5 10" id="KW-0169">Cobalamin biosynthesis</keyword>
<evidence type="ECO:0000256" key="4">
    <source>
        <dbReference type="ARBA" id="ARBA00015486"/>
    </source>
</evidence>
<evidence type="ECO:0000256" key="10">
    <source>
        <dbReference type="HAMAP-Rule" id="MF_00230"/>
    </source>
</evidence>
<dbReference type="RefSeq" id="WP_118999183.1">
    <property type="nucleotide sequence ID" value="NZ_QWGP01000002.1"/>
</dbReference>
<comment type="similarity">
    <text evidence="2 10">Belongs to the CobT family.</text>
</comment>
<name>A0AAX1UQQ5_CERSP</name>
<reference evidence="11 12" key="1">
    <citation type="submission" date="2018-08" db="EMBL/GenBank/DDBJ databases">
        <title>Draft genome sequence of Rhodobacter sphaeroides FY.</title>
        <authorList>
            <person name="Rayyan A."/>
            <person name="Meyer T.E."/>
            <person name="Kyndt J.A."/>
        </authorList>
    </citation>
    <scope>NUCLEOTIDE SEQUENCE [LARGE SCALE GENOMIC DNA]</scope>
    <source>
        <strain evidence="11 12">FY</strain>
    </source>
</reference>
<dbReference type="CDD" id="cd02439">
    <property type="entry name" value="DMB-PRT_CobT"/>
    <property type="match status" value="1"/>
</dbReference>
<dbReference type="InterPro" id="IPR036087">
    <property type="entry name" value="Nict_dMeBzImd_PRibTrfase_sf"/>
</dbReference>
<dbReference type="NCBIfam" id="TIGR03160">
    <property type="entry name" value="cobT_DBIPRT"/>
    <property type="match status" value="1"/>
</dbReference>
<dbReference type="GO" id="GO:0009236">
    <property type="term" value="P:cobalamin biosynthetic process"/>
    <property type="evidence" value="ECO:0007669"/>
    <property type="project" value="UniProtKB-UniRule"/>
</dbReference>
<dbReference type="InterPro" id="IPR003200">
    <property type="entry name" value="Nict_dMeBzImd_PRibTrfase"/>
</dbReference>
<evidence type="ECO:0000256" key="9">
    <source>
        <dbReference type="ARBA" id="ARBA00047340"/>
    </source>
</evidence>
<dbReference type="EC" id="2.4.2.21" evidence="3 10"/>
<dbReference type="InterPro" id="IPR017846">
    <property type="entry name" value="Nict_dMeBzImd_PRibTrfase_bact"/>
</dbReference>
<evidence type="ECO:0000256" key="1">
    <source>
        <dbReference type="ARBA" id="ARBA00005049"/>
    </source>
</evidence>
<dbReference type="GO" id="GO:0008939">
    <property type="term" value="F:nicotinate-nucleotide-dimethylbenzimidazole phosphoribosyltransferase activity"/>
    <property type="evidence" value="ECO:0007669"/>
    <property type="project" value="UniProtKB-UniRule"/>
</dbReference>
<protein>
    <recommendedName>
        <fullName evidence="4 10">Nicotinate-nucleotide--dimethylbenzimidazole phosphoribosyltransferase</fullName>
        <shortName evidence="10">NN:DBI PRT</shortName>
        <ecNumber evidence="3 10">2.4.2.21</ecNumber>
    </recommendedName>
    <alternativeName>
        <fullName evidence="8 10">N(1)-alpha-phosphoribosyltransferase</fullName>
    </alternativeName>
</protein>
<evidence type="ECO:0000256" key="2">
    <source>
        <dbReference type="ARBA" id="ARBA00007110"/>
    </source>
</evidence>
<feature type="active site" description="Proton acceptor" evidence="10">
    <location>
        <position position="306"/>
    </location>
</feature>
<dbReference type="InterPro" id="IPR023195">
    <property type="entry name" value="Nict_dMeBzImd_PRibTrfase_N"/>
</dbReference>
<organism evidence="11 12">
    <name type="scientific">Cereibacter sphaeroides</name>
    <name type="common">Rhodobacter sphaeroides</name>
    <dbReference type="NCBI Taxonomy" id="1063"/>
    <lineage>
        <taxon>Bacteria</taxon>
        <taxon>Pseudomonadati</taxon>
        <taxon>Pseudomonadota</taxon>
        <taxon>Alphaproteobacteria</taxon>
        <taxon>Rhodobacterales</taxon>
        <taxon>Paracoccaceae</taxon>
        <taxon>Cereibacter</taxon>
    </lineage>
</organism>
<dbReference type="AlphaFoldDB" id="A0AAX1UQQ5"/>
<dbReference type="NCBIfam" id="NF000996">
    <property type="entry name" value="PRK00105.1"/>
    <property type="match status" value="1"/>
</dbReference>
<dbReference type="Proteomes" id="UP000266305">
    <property type="component" value="Unassembled WGS sequence"/>
</dbReference>
<dbReference type="Gene3D" id="3.40.50.10210">
    <property type="match status" value="1"/>
</dbReference>
<evidence type="ECO:0000256" key="8">
    <source>
        <dbReference type="ARBA" id="ARBA00030686"/>
    </source>
</evidence>
<dbReference type="EMBL" id="QWGP01000002">
    <property type="protein sequence ID" value="RHZ98017.1"/>
    <property type="molecule type" value="Genomic_DNA"/>
</dbReference>
<sequence>MKAPFTSLAGFRAVFETLPQVDAEAVEAATARNETLTKPKGALGRLEDLAIWYAGWIGDGRPALERPQVAIFAGNHGIAARGVSAFPPEVTVQMVANYRAGGAAVNQLCRVAGASMTVTELELDRPTLDFTVSPAMTEDELVAALAAGWEAVDDESDLLVVGEMGIGNTTAAAAIAAALFGGTAAEWTGRGSGVAGSALEAKTRVVAEGLERHADALSDPLEVLRCLGGREIAAMAGAIARARVGRTPVILDGFICTSAAAVLHALAPSALDHAIAGHVSAEGAHPAALARIGKEPLLDLGMRLGEGTGAIVAINILRSAVACLSGMATFAEAGVSGG</sequence>
<comment type="function">
    <text evidence="10">Catalyzes the synthesis of alpha-ribazole-5'-phosphate from nicotinate mononucleotide (NAMN) and 5,6-dimethylbenzimidazole (DMB).</text>
</comment>
<dbReference type="PANTHER" id="PTHR43463:SF1">
    <property type="entry name" value="NICOTINATE-NUCLEOTIDE--DIMETHYLBENZIMIDAZOLE PHOSPHORIBOSYLTRANSFERASE"/>
    <property type="match status" value="1"/>
</dbReference>
<proteinExistence type="inferred from homology"/>
<comment type="caution">
    <text evidence="11">The sequence shown here is derived from an EMBL/GenBank/DDBJ whole genome shotgun (WGS) entry which is preliminary data.</text>
</comment>
<accession>A0AAX1UQQ5</accession>
<evidence type="ECO:0000256" key="6">
    <source>
        <dbReference type="ARBA" id="ARBA00022676"/>
    </source>
</evidence>
<evidence type="ECO:0000313" key="11">
    <source>
        <dbReference type="EMBL" id="RHZ98017.1"/>
    </source>
</evidence>
<dbReference type="SUPFAM" id="SSF52733">
    <property type="entry name" value="Nicotinate mononucleotide:5,6-dimethylbenzimidazole phosphoribosyltransferase (CobT)"/>
    <property type="match status" value="1"/>
</dbReference>
<dbReference type="HAMAP" id="MF_00230">
    <property type="entry name" value="CobT"/>
    <property type="match status" value="1"/>
</dbReference>
<dbReference type="PANTHER" id="PTHR43463">
    <property type="entry name" value="NICOTINATE-NUCLEOTIDE--DIMETHYLBENZIMIDAZOLE PHOSPHORIBOSYLTRANSFERASE"/>
    <property type="match status" value="1"/>
</dbReference>